<dbReference type="RefSeq" id="WP_064715095.1">
    <property type="nucleotide sequence ID" value="NZ_JMTM01000035.1"/>
</dbReference>
<dbReference type="Proteomes" id="UP000093807">
    <property type="component" value="Unassembled WGS sequence"/>
</dbReference>
<sequence length="642" mass="73469">MHFKHPEILYFLFFLLLPLLVHLFQLRKFKTEYFTNVRFLKKLTIESRKSSKIKKRLLLATRLLLLTGLIIAFAQPFFEAKDHKNANNELYIILDNSFSMQAKGNRGELLKRAVQELLEETPENSTFSLLTNDQAFWNTDIKSIQRELQNLNYSATPFEIDAQLAKINTRKSPFKKDIVILSDAVGVQQKSAQKTGAQEMIYFIKPEAEQKNNAAIDSVFISQTLDNFYEITVSIKGFGDDFEPMPIALYNQNKLIAKTMVKLDTKKKTVNFTIPKQEFHGYATINDKRLTYDNDYYFSITKNEKINILSIGESTKSSFLSRIFTKDEFNYSNSELRALDYNTIEKQATILLNEIPEIPQALQTTLQAFVNKGGNLVIIPSENTSITTTNSFLKNLGNIQFIAPENNAKQITKINFEHPLFSGVFESKITNFQYPKVEKSLIIKSAYPSILSYEDQTAFLTSIPKSVGAVFVFSAPLTTKNSNFQQSPLIVPVFYKMGVHNKNALLYAATIGNNSPFWVNTTLTKEAVLTVKGKEEQFIPIQQMLDNKVKLTFADLPKKSGNYTIFNKEKSIENLSFNYARTESDLSQVNTNLASNFETIESIKNVFNTLQTNRTDQQLWKWFLIFALAFLLAEMAIIRFVK</sequence>
<reference evidence="3 4" key="1">
    <citation type="submission" date="2016-06" db="EMBL/GenBank/DDBJ databases">
        <title>Draft genome sequence of Flavobacterium succinicans strain DD5b.</title>
        <authorList>
            <person name="Poehlein A."/>
            <person name="Daniel R."/>
            <person name="Simeonova D.D."/>
        </authorList>
    </citation>
    <scope>NUCLEOTIDE SEQUENCE [LARGE SCALE GENOMIC DNA]</scope>
    <source>
        <strain evidence="3 4">DD5b</strain>
    </source>
</reference>
<keyword evidence="1" id="KW-1133">Transmembrane helix</keyword>
<dbReference type="AlphaFoldDB" id="A0A199XR94"/>
<dbReference type="EMBL" id="JMTM01000035">
    <property type="protein sequence ID" value="OAZ04278.1"/>
    <property type="molecule type" value="Genomic_DNA"/>
</dbReference>
<feature type="domain" description="Aerotolerance regulator N-terminal" evidence="2">
    <location>
        <begin position="1"/>
        <end position="76"/>
    </location>
</feature>
<gene>
    <name evidence="3" type="ORF">FLB_12720</name>
</gene>
<dbReference type="PANTHER" id="PTHR37464">
    <property type="entry name" value="BLL2463 PROTEIN"/>
    <property type="match status" value="1"/>
</dbReference>
<dbReference type="PATRIC" id="fig|29536.5.peg.1341"/>
<evidence type="ECO:0000313" key="4">
    <source>
        <dbReference type="Proteomes" id="UP000093807"/>
    </source>
</evidence>
<keyword evidence="1" id="KW-0472">Membrane</keyword>
<dbReference type="Pfam" id="PF07584">
    <property type="entry name" value="BatA"/>
    <property type="match status" value="1"/>
</dbReference>
<dbReference type="NCBIfam" id="TIGR02226">
    <property type="entry name" value="two_anch"/>
    <property type="match status" value="1"/>
</dbReference>
<dbReference type="InterPro" id="IPR024163">
    <property type="entry name" value="Aerotolerance_reg_N"/>
</dbReference>
<feature type="transmembrane region" description="Helical" evidence="1">
    <location>
        <begin position="57"/>
        <end position="78"/>
    </location>
</feature>
<keyword evidence="1" id="KW-0812">Transmembrane</keyword>
<keyword evidence="4" id="KW-1185">Reference proteome</keyword>
<dbReference type="SUPFAM" id="SSF52317">
    <property type="entry name" value="Class I glutamine amidotransferase-like"/>
    <property type="match status" value="1"/>
</dbReference>
<dbReference type="InterPro" id="IPR011933">
    <property type="entry name" value="Double_TM_dom"/>
</dbReference>
<protein>
    <recommendedName>
        <fullName evidence="2">Aerotolerance regulator N-terminal domain-containing protein</fullName>
    </recommendedName>
</protein>
<evidence type="ECO:0000259" key="2">
    <source>
        <dbReference type="Pfam" id="PF07584"/>
    </source>
</evidence>
<accession>A0A199XR94</accession>
<dbReference type="PANTHER" id="PTHR37464:SF1">
    <property type="entry name" value="BLL2463 PROTEIN"/>
    <property type="match status" value="1"/>
</dbReference>
<dbReference type="InterPro" id="IPR029062">
    <property type="entry name" value="Class_I_gatase-like"/>
</dbReference>
<proteinExistence type="predicted"/>
<feature type="transmembrane region" description="Helical" evidence="1">
    <location>
        <begin position="6"/>
        <end position="24"/>
    </location>
</feature>
<evidence type="ECO:0000256" key="1">
    <source>
        <dbReference type="SAM" id="Phobius"/>
    </source>
</evidence>
<organism evidence="3 4">
    <name type="scientific">Flavobacterium succinicans</name>
    <dbReference type="NCBI Taxonomy" id="29536"/>
    <lineage>
        <taxon>Bacteria</taxon>
        <taxon>Pseudomonadati</taxon>
        <taxon>Bacteroidota</taxon>
        <taxon>Flavobacteriia</taxon>
        <taxon>Flavobacteriales</taxon>
        <taxon>Flavobacteriaceae</taxon>
        <taxon>Flavobacterium</taxon>
    </lineage>
</organism>
<feature type="transmembrane region" description="Helical" evidence="1">
    <location>
        <begin position="619"/>
        <end position="641"/>
    </location>
</feature>
<evidence type="ECO:0000313" key="3">
    <source>
        <dbReference type="EMBL" id="OAZ04278.1"/>
    </source>
</evidence>
<comment type="caution">
    <text evidence="3">The sequence shown here is derived from an EMBL/GenBank/DDBJ whole genome shotgun (WGS) entry which is preliminary data.</text>
</comment>
<dbReference type="OrthoDB" id="9810200at2"/>
<name>A0A199XR94_9FLAO</name>